<dbReference type="PANTHER" id="PTHR48094">
    <property type="entry name" value="PROTEIN/NUCLEIC ACID DEGLYCASE DJ-1-RELATED"/>
    <property type="match status" value="1"/>
</dbReference>
<reference evidence="5 6" key="1">
    <citation type="journal article" date="2007" name="Science">
        <title>The Chlamydomonas genome reveals the evolution of key animal and plant functions.</title>
        <authorList>
            <person name="Merchant S.S."/>
            <person name="Prochnik S.E."/>
            <person name="Vallon O."/>
            <person name="Harris E.H."/>
            <person name="Karpowicz S.J."/>
            <person name="Witman G.B."/>
            <person name="Terry A."/>
            <person name="Salamov A."/>
            <person name="Fritz-Laylin L.K."/>
            <person name="Marechal-Drouard L."/>
            <person name="Marshall W.F."/>
            <person name="Qu L.H."/>
            <person name="Nelson D.R."/>
            <person name="Sanderfoot A.A."/>
            <person name="Spalding M.H."/>
            <person name="Kapitonov V.V."/>
            <person name="Ren Q."/>
            <person name="Ferris P."/>
            <person name="Lindquist E."/>
            <person name="Shapiro H."/>
            <person name="Lucas S.M."/>
            <person name="Grimwood J."/>
            <person name="Schmutz J."/>
            <person name="Cardol P."/>
            <person name="Cerutti H."/>
            <person name="Chanfreau G."/>
            <person name="Chen C.L."/>
            <person name="Cognat V."/>
            <person name="Croft M.T."/>
            <person name="Dent R."/>
            <person name="Dutcher S."/>
            <person name="Fernandez E."/>
            <person name="Fukuzawa H."/>
            <person name="Gonzalez-Ballester D."/>
            <person name="Gonzalez-Halphen D."/>
            <person name="Hallmann A."/>
            <person name="Hanikenne M."/>
            <person name="Hippler M."/>
            <person name="Inwood W."/>
            <person name="Jabbari K."/>
            <person name="Kalanon M."/>
            <person name="Kuras R."/>
            <person name="Lefebvre P.A."/>
            <person name="Lemaire S.D."/>
            <person name="Lobanov A.V."/>
            <person name="Lohr M."/>
            <person name="Manuell A."/>
            <person name="Meier I."/>
            <person name="Mets L."/>
            <person name="Mittag M."/>
            <person name="Mittelmeier T."/>
            <person name="Moroney J.V."/>
            <person name="Moseley J."/>
            <person name="Napoli C."/>
            <person name="Nedelcu A.M."/>
            <person name="Niyogi K."/>
            <person name="Novoselov S.V."/>
            <person name="Paulsen I.T."/>
            <person name="Pazour G."/>
            <person name="Purton S."/>
            <person name="Ral J.P."/>
            <person name="Riano-Pachon D.M."/>
            <person name="Riekhof W."/>
            <person name="Rymarquis L."/>
            <person name="Schroda M."/>
            <person name="Stern D."/>
            <person name="Umen J."/>
            <person name="Willows R."/>
            <person name="Wilson N."/>
            <person name="Zimmer S.L."/>
            <person name="Allmer J."/>
            <person name="Balk J."/>
            <person name="Bisova K."/>
            <person name="Chen C.J."/>
            <person name="Elias M."/>
            <person name="Gendler K."/>
            <person name="Hauser C."/>
            <person name="Lamb M.R."/>
            <person name="Ledford H."/>
            <person name="Long J.C."/>
            <person name="Minagawa J."/>
            <person name="Page M.D."/>
            <person name="Pan J."/>
            <person name="Pootakham W."/>
            <person name="Roje S."/>
            <person name="Rose A."/>
            <person name="Stahlberg E."/>
            <person name="Terauchi A.M."/>
            <person name="Yang P."/>
            <person name="Ball S."/>
            <person name="Bowler C."/>
            <person name="Dieckmann C.L."/>
            <person name="Gladyshev V.N."/>
            <person name="Green P."/>
            <person name="Jorgensen R."/>
            <person name="Mayfield S."/>
            <person name="Mueller-Roeber B."/>
            <person name="Rajamani S."/>
            <person name="Sayre R.T."/>
            <person name="Brokstein P."/>
            <person name="Dubchak I."/>
            <person name="Goodstein D."/>
            <person name="Hornick L."/>
            <person name="Huang Y.W."/>
            <person name="Jhaveri J."/>
            <person name="Luo Y."/>
            <person name="Martinez D."/>
            <person name="Ngau W.C."/>
            <person name="Otillar B."/>
            <person name="Poliakov A."/>
            <person name="Porter A."/>
            <person name="Szajkowski L."/>
            <person name="Werner G."/>
            <person name="Zhou K."/>
            <person name="Grigoriev I.V."/>
            <person name="Rokhsar D.S."/>
            <person name="Grossman A.R."/>
        </authorList>
    </citation>
    <scope>NUCLEOTIDE SEQUENCE [LARGE SCALE GENOMIC DNA]</scope>
    <source>
        <strain evidence="6">CC-503</strain>
    </source>
</reference>
<dbReference type="AlphaFoldDB" id="A0A2K3E4Y8"/>
<dbReference type="InterPro" id="IPR002818">
    <property type="entry name" value="DJ-1/PfpI"/>
</dbReference>
<dbReference type="CDD" id="cd03141">
    <property type="entry name" value="GATase1_Hsp31_like"/>
    <property type="match status" value="1"/>
</dbReference>
<dbReference type="Proteomes" id="UP000006906">
    <property type="component" value="Chromosome 1"/>
</dbReference>
<evidence type="ECO:0000256" key="2">
    <source>
        <dbReference type="ARBA" id="ARBA00023239"/>
    </source>
</evidence>
<dbReference type="Pfam" id="PF01965">
    <property type="entry name" value="DJ-1_PfpI"/>
    <property type="match status" value="1"/>
</dbReference>
<proteinExistence type="inferred from homology"/>
<dbReference type="GeneID" id="5727671"/>
<dbReference type="Gene3D" id="3.40.50.880">
    <property type="match status" value="1"/>
</dbReference>
<keyword evidence="6" id="KW-1185">Reference proteome</keyword>
<dbReference type="InParanoid" id="A0A2K3E4Y8"/>
<dbReference type="InterPro" id="IPR050325">
    <property type="entry name" value="Prot/Nucl_acid_deglycase"/>
</dbReference>
<dbReference type="Gramene" id="PNW87861">
    <property type="protein sequence ID" value="PNW87861"/>
    <property type="gene ID" value="CHLRE_01g004900v5"/>
</dbReference>
<dbReference type="InterPro" id="IPR029062">
    <property type="entry name" value="Class_I_gatase-like"/>
</dbReference>
<dbReference type="GO" id="GO:0019243">
    <property type="term" value="P:methylglyoxal catabolic process to D-lactate via S-lactoyl-glutathione"/>
    <property type="evidence" value="ECO:0000318"/>
    <property type="project" value="GO_Central"/>
</dbReference>
<dbReference type="SUPFAM" id="SSF52317">
    <property type="entry name" value="Class I glutamine amidotransferase-like"/>
    <property type="match status" value="1"/>
</dbReference>
<dbReference type="GO" id="GO:0005737">
    <property type="term" value="C:cytoplasm"/>
    <property type="evidence" value="ECO:0000318"/>
    <property type="project" value="GO_Central"/>
</dbReference>
<sequence length="227" mass="23603">MANKICIIATSCDKIGDEPTGAWAEEVVAPYRLWQKHGYSVTIASIKGGKVPVDPTSMAAPHATKEVEEFLLDDEAMKGLMESTPLADIKAADFDAFFLAGGHGTVGDFPNDANLIALLEAAAAAGKVIGSVCHGAEGLVNVKGPDGKPLVAGKRMTGFSDKEEVAAGKDKVVPFLLESKLREHGALFETAADLWAPHAVADHKLVTGQNPASSSAVAKLLAEALSS</sequence>
<dbReference type="PaxDb" id="3055-EDO97199"/>
<feature type="domain" description="DJ-1/PfpI" evidence="4">
    <location>
        <begin position="25"/>
        <end position="223"/>
    </location>
</feature>
<dbReference type="RefSeq" id="XP_042928089.1">
    <property type="nucleotide sequence ID" value="XM_043058175.1"/>
</dbReference>
<dbReference type="STRING" id="3055.A0A2K3E4Y8"/>
<name>A0A2K3E4Y8_CHLRE</name>
<keyword evidence="2" id="KW-0456">Lyase</keyword>
<dbReference type="OrthoDB" id="543156at2759"/>
<gene>
    <name evidence="5" type="ORF">CHLRE_01g004900v5</name>
</gene>
<evidence type="ECO:0000313" key="6">
    <source>
        <dbReference type="Proteomes" id="UP000006906"/>
    </source>
</evidence>
<accession>A0A2K3E4Y8</accession>
<comment type="similarity">
    <text evidence="3">Belongs to the peptidase C56 family. HSP31-like subfamily.</text>
</comment>
<evidence type="ECO:0000313" key="5">
    <source>
        <dbReference type="EMBL" id="PNW87861.1"/>
    </source>
</evidence>
<dbReference type="ExpressionAtlas" id="A0A2K3E4Y8">
    <property type="expression patterns" value="baseline and differential"/>
</dbReference>
<dbReference type="OMA" id="GEKTGFW"/>
<dbReference type="KEGG" id="cre:CHLRE_01g004900v5"/>
<evidence type="ECO:0000256" key="3">
    <source>
        <dbReference type="ARBA" id="ARBA00038493"/>
    </source>
</evidence>
<dbReference type="PANTHER" id="PTHR48094:SF11">
    <property type="entry name" value="GLUTATHIONE-INDEPENDENT GLYOXALASE HSP31-RELATED"/>
    <property type="match status" value="1"/>
</dbReference>
<evidence type="ECO:0000259" key="4">
    <source>
        <dbReference type="Pfam" id="PF01965"/>
    </source>
</evidence>
<protein>
    <recommendedName>
        <fullName evidence="4">DJ-1/PfpI domain-containing protein</fullName>
    </recommendedName>
</protein>
<keyword evidence="1" id="KW-0346">Stress response</keyword>
<organism evidence="5 6">
    <name type="scientific">Chlamydomonas reinhardtii</name>
    <name type="common">Chlamydomonas smithii</name>
    <dbReference type="NCBI Taxonomy" id="3055"/>
    <lineage>
        <taxon>Eukaryota</taxon>
        <taxon>Viridiplantae</taxon>
        <taxon>Chlorophyta</taxon>
        <taxon>core chlorophytes</taxon>
        <taxon>Chlorophyceae</taxon>
        <taxon>CS clade</taxon>
        <taxon>Chlamydomonadales</taxon>
        <taxon>Chlamydomonadaceae</taxon>
        <taxon>Chlamydomonas</taxon>
    </lineage>
</organism>
<dbReference type="EMBL" id="CM008962">
    <property type="protein sequence ID" value="PNW87861.1"/>
    <property type="molecule type" value="Genomic_DNA"/>
</dbReference>
<evidence type="ECO:0000256" key="1">
    <source>
        <dbReference type="ARBA" id="ARBA00023016"/>
    </source>
</evidence>
<dbReference type="GO" id="GO:0019172">
    <property type="term" value="F:glyoxalase III activity"/>
    <property type="evidence" value="ECO:0000318"/>
    <property type="project" value="GO_Central"/>
</dbReference>